<evidence type="ECO:0000256" key="7">
    <source>
        <dbReference type="SAM" id="MobiDB-lite"/>
    </source>
</evidence>
<keyword evidence="3" id="KW-1003">Cell membrane</keyword>
<dbReference type="RefSeq" id="WP_112440945.1">
    <property type="nucleotide sequence ID" value="NZ_CP030073.1"/>
</dbReference>
<keyword evidence="4 8" id="KW-0812">Transmembrane</keyword>
<evidence type="ECO:0000256" key="6">
    <source>
        <dbReference type="ARBA" id="ARBA00023136"/>
    </source>
</evidence>
<feature type="transmembrane region" description="Helical" evidence="8">
    <location>
        <begin position="367"/>
        <end position="389"/>
    </location>
</feature>
<dbReference type="Proteomes" id="UP000249616">
    <property type="component" value="Chromosome"/>
</dbReference>
<dbReference type="GO" id="GO:0022857">
    <property type="term" value="F:transmembrane transporter activity"/>
    <property type="evidence" value="ECO:0007669"/>
    <property type="project" value="InterPro"/>
</dbReference>
<organism evidence="10 11">
    <name type="scientific">Streptomyces cadmiisoli</name>
    <dbReference type="NCBI Taxonomy" id="2184053"/>
    <lineage>
        <taxon>Bacteria</taxon>
        <taxon>Bacillati</taxon>
        <taxon>Actinomycetota</taxon>
        <taxon>Actinomycetes</taxon>
        <taxon>Kitasatosporales</taxon>
        <taxon>Streptomycetaceae</taxon>
        <taxon>Streptomyces</taxon>
        <taxon>Streptomyces aurantiacus group</taxon>
    </lineage>
</organism>
<evidence type="ECO:0000256" key="3">
    <source>
        <dbReference type="ARBA" id="ARBA00022475"/>
    </source>
</evidence>
<feature type="transmembrane region" description="Helical" evidence="8">
    <location>
        <begin position="32"/>
        <end position="57"/>
    </location>
</feature>
<dbReference type="InterPro" id="IPR020846">
    <property type="entry name" value="MFS_dom"/>
</dbReference>
<dbReference type="SUPFAM" id="SSF103473">
    <property type="entry name" value="MFS general substrate transporter"/>
    <property type="match status" value="1"/>
</dbReference>
<feature type="transmembrane region" description="Helical" evidence="8">
    <location>
        <begin position="194"/>
        <end position="212"/>
    </location>
</feature>
<evidence type="ECO:0000256" key="5">
    <source>
        <dbReference type="ARBA" id="ARBA00022989"/>
    </source>
</evidence>
<feature type="transmembrane region" description="Helical" evidence="8">
    <location>
        <begin position="302"/>
        <end position="322"/>
    </location>
</feature>
<sequence length="437" mass="45222">MTVTSSAGPDRSQPSHGAHRHTRAGKVGHGKAFWLIAFAYMINLAHSAVPAPLWSIYQEQHGFSTFTITVVFASYSIGVIISLFLVGHLSDWHGRRRLLLIGVLTGAVSALMAVTSTALPVLIVTRLVVGFGIGMVTATATAYLIDLHGRARPGASRTRADIVATVANVGGLAIGALVGGLLAEYVAGPLRTPYLLFLGLLLVSAIGVVLSPETVELSRTRPPYRPQRVSVPHAARGTFFAASAATFAAFGAFGLFTSLGPGFIAGTLHEPSRTLAGLAAFMVFGAAAVTQTSLLGVAQRKLLTYGLLLMPLGLIAVTAAVWQADLALFLGAGVITGAGAGLLFKGSVSTVLGLAEPESRSETLAGLFLAAYSGLALPILGIGVATRFISDKTALIGFTAVLITLCAVGTRRLLSPRHTASAALPSTQARYESATDI</sequence>
<dbReference type="PROSITE" id="PS50850">
    <property type="entry name" value="MFS"/>
    <property type="match status" value="1"/>
</dbReference>
<dbReference type="Pfam" id="PF07690">
    <property type="entry name" value="MFS_1"/>
    <property type="match status" value="1"/>
</dbReference>
<accession>A0A2Z4J8V2</accession>
<evidence type="ECO:0000313" key="11">
    <source>
        <dbReference type="Proteomes" id="UP000249616"/>
    </source>
</evidence>
<dbReference type="Gene3D" id="1.20.1250.20">
    <property type="entry name" value="MFS general substrate transporter like domains"/>
    <property type="match status" value="1"/>
</dbReference>
<feature type="transmembrane region" description="Helical" evidence="8">
    <location>
        <begin position="328"/>
        <end position="355"/>
    </location>
</feature>
<proteinExistence type="predicted"/>
<name>A0A2Z4J8V2_9ACTN</name>
<feature type="domain" description="Major facilitator superfamily (MFS) profile" evidence="9">
    <location>
        <begin position="32"/>
        <end position="437"/>
    </location>
</feature>
<keyword evidence="5 8" id="KW-1133">Transmembrane helix</keyword>
<dbReference type="PANTHER" id="PTHR23517:SF13">
    <property type="entry name" value="MAJOR FACILITATOR SUPERFAMILY MFS_1"/>
    <property type="match status" value="1"/>
</dbReference>
<dbReference type="PANTHER" id="PTHR23517">
    <property type="entry name" value="RESISTANCE PROTEIN MDTM, PUTATIVE-RELATED-RELATED"/>
    <property type="match status" value="1"/>
</dbReference>
<feature type="transmembrane region" description="Helical" evidence="8">
    <location>
        <begin position="63"/>
        <end position="86"/>
    </location>
</feature>
<keyword evidence="6 8" id="KW-0472">Membrane</keyword>
<feature type="transmembrane region" description="Helical" evidence="8">
    <location>
        <begin position="166"/>
        <end position="188"/>
    </location>
</feature>
<evidence type="ECO:0000256" key="4">
    <source>
        <dbReference type="ARBA" id="ARBA00022692"/>
    </source>
</evidence>
<dbReference type="EMBL" id="CP030073">
    <property type="protein sequence ID" value="AWW41466.1"/>
    <property type="molecule type" value="Genomic_DNA"/>
</dbReference>
<keyword evidence="2" id="KW-0813">Transport</keyword>
<evidence type="ECO:0000256" key="2">
    <source>
        <dbReference type="ARBA" id="ARBA00022448"/>
    </source>
</evidence>
<feature type="transmembrane region" description="Helical" evidence="8">
    <location>
        <begin position="233"/>
        <end position="255"/>
    </location>
</feature>
<evidence type="ECO:0000256" key="1">
    <source>
        <dbReference type="ARBA" id="ARBA00004651"/>
    </source>
</evidence>
<feature type="compositionally biased region" description="Polar residues" evidence="7">
    <location>
        <begin position="1"/>
        <end position="15"/>
    </location>
</feature>
<dbReference type="GO" id="GO:0005886">
    <property type="term" value="C:plasma membrane"/>
    <property type="evidence" value="ECO:0007669"/>
    <property type="project" value="UniProtKB-SubCell"/>
</dbReference>
<feature type="transmembrane region" description="Helical" evidence="8">
    <location>
        <begin position="127"/>
        <end position="145"/>
    </location>
</feature>
<evidence type="ECO:0000256" key="8">
    <source>
        <dbReference type="SAM" id="Phobius"/>
    </source>
</evidence>
<evidence type="ECO:0000259" key="9">
    <source>
        <dbReference type="PROSITE" id="PS50850"/>
    </source>
</evidence>
<protein>
    <submittedName>
        <fullName evidence="10">MFS transporter</fullName>
    </submittedName>
</protein>
<feature type="transmembrane region" description="Helical" evidence="8">
    <location>
        <begin position="275"/>
        <end position="295"/>
    </location>
</feature>
<dbReference type="InterPro" id="IPR050171">
    <property type="entry name" value="MFS_Transporters"/>
</dbReference>
<feature type="transmembrane region" description="Helical" evidence="8">
    <location>
        <begin position="395"/>
        <end position="414"/>
    </location>
</feature>
<dbReference type="AlphaFoldDB" id="A0A2Z4J8V2"/>
<dbReference type="InterPro" id="IPR011701">
    <property type="entry name" value="MFS"/>
</dbReference>
<dbReference type="KEGG" id="scad:DN051_36340"/>
<feature type="transmembrane region" description="Helical" evidence="8">
    <location>
        <begin position="98"/>
        <end position="121"/>
    </location>
</feature>
<reference evidence="10 11" key="1">
    <citation type="journal article" date="2019" name="Int. J. Syst. Evol. Microbiol.">
        <title>Streptomyces cadmiisoli sp. nov., a novel actinomycete isolated from cadmium-contaminated soil.</title>
        <authorList>
            <person name="Li K."/>
            <person name="Tang X."/>
            <person name="Zhao J."/>
            <person name="Guo Y."/>
            <person name="Tang Y."/>
            <person name="Gao J."/>
        </authorList>
    </citation>
    <scope>NUCLEOTIDE SEQUENCE [LARGE SCALE GENOMIC DNA]</scope>
    <source>
        <strain evidence="10 11">ZFG47</strain>
    </source>
</reference>
<gene>
    <name evidence="10" type="ORF">DN051_36340</name>
</gene>
<evidence type="ECO:0000313" key="10">
    <source>
        <dbReference type="EMBL" id="AWW41466.1"/>
    </source>
</evidence>
<dbReference type="InterPro" id="IPR036259">
    <property type="entry name" value="MFS_trans_sf"/>
</dbReference>
<feature type="region of interest" description="Disordered" evidence="7">
    <location>
        <begin position="1"/>
        <end position="24"/>
    </location>
</feature>
<keyword evidence="11" id="KW-1185">Reference proteome</keyword>
<comment type="subcellular location">
    <subcellularLocation>
        <location evidence="1">Cell membrane</location>
        <topology evidence="1">Multi-pass membrane protein</topology>
    </subcellularLocation>
</comment>